<dbReference type="InterPro" id="IPR020011">
    <property type="entry name" value="FimV_C"/>
</dbReference>
<proteinExistence type="predicted"/>
<name>A0ABW8KIJ0_9GAMM</name>
<evidence type="ECO:0000256" key="2">
    <source>
        <dbReference type="SAM" id="MobiDB-lite"/>
    </source>
</evidence>
<dbReference type="InterPro" id="IPR051425">
    <property type="entry name" value="Formin_Homology"/>
</dbReference>
<dbReference type="PANTHER" id="PTHR45725">
    <property type="entry name" value="FORMIN HOMOLOGY 2 FAMILY MEMBER"/>
    <property type="match status" value="1"/>
</dbReference>
<reference evidence="6 7" key="1">
    <citation type="submission" date="2020-10" db="EMBL/GenBank/DDBJ databases">
        <title>Phylogeny of dyella-like bacteria.</title>
        <authorList>
            <person name="Fu J."/>
        </authorList>
    </citation>
    <scope>NUCLEOTIDE SEQUENCE [LARGE SCALE GENOMIC DNA]</scope>
    <source>
        <strain evidence="6 7">DKC-1</strain>
    </source>
</reference>
<feature type="transmembrane region" description="Helical" evidence="3">
    <location>
        <begin position="484"/>
        <end position="504"/>
    </location>
</feature>
<feature type="compositionally biased region" description="Low complexity" evidence="2">
    <location>
        <begin position="636"/>
        <end position="645"/>
    </location>
</feature>
<feature type="compositionally biased region" description="Low complexity" evidence="2">
    <location>
        <begin position="277"/>
        <end position="293"/>
    </location>
</feature>
<dbReference type="NCBIfam" id="TIGR03505">
    <property type="entry name" value="FimV_core"/>
    <property type="match status" value="1"/>
</dbReference>
<feature type="signal peptide" evidence="4">
    <location>
        <begin position="1"/>
        <end position="22"/>
    </location>
</feature>
<keyword evidence="3" id="KW-0812">Transmembrane</keyword>
<feature type="region of interest" description="Disordered" evidence="2">
    <location>
        <begin position="636"/>
        <end position="655"/>
    </location>
</feature>
<dbReference type="InterPro" id="IPR057840">
    <property type="entry name" value="FimV_N"/>
</dbReference>
<keyword evidence="3" id="KW-0472">Membrane</keyword>
<comment type="caution">
    <text evidence="6">The sequence shown here is derived from an EMBL/GenBank/DDBJ whole genome shotgun (WGS) entry which is preliminary data.</text>
</comment>
<gene>
    <name evidence="6" type="ORF">ISP14_14275</name>
</gene>
<dbReference type="Pfam" id="PF25800">
    <property type="entry name" value="FimV_N"/>
    <property type="match status" value="1"/>
</dbReference>
<dbReference type="NCBIfam" id="TIGR03504">
    <property type="entry name" value="FimV_Cterm"/>
    <property type="match status" value="1"/>
</dbReference>
<evidence type="ECO:0000256" key="4">
    <source>
        <dbReference type="SAM" id="SignalP"/>
    </source>
</evidence>
<feature type="domain" description="FimV N-terminal" evidence="5">
    <location>
        <begin position="23"/>
        <end position="130"/>
    </location>
</feature>
<feature type="compositionally biased region" description="Low complexity" evidence="2">
    <location>
        <begin position="134"/>
        <end position="147"/>
    </location>
</feature>
<protein>
    <submittedName>
        <fullName evidence="6">Fimbrial protein FimV</fullName>
    </submittedName>
</protein>
<dbReference type="RefSeq" id="WP_404541081.1">
    <property type="nucleotide sequence ID" value="NZ_JADIKL010000008.1"/>
</dbReference>
<dbReference type="InterPro" id="IPR020012">
    <property type="entry name" value="LysM_FimV"/>
</dbReference>
<feature type="region of interest" description="Disordered" evidence="2">
    <location>
        <begin position="125"/>
        <end position="174"/>
    </location>
</feature>
<keyword evidence="7" id="KW-1185">Reference proteome</keyword>
<feature type="coiled-coil region" evidence="1">
    <location>
        <begin position="333"/>
        <end position="381"/>
    </location>
</feature>
<evidence type="ECO:0000259" key="5">
    <source>
        <dbReference type="Pfam" id="PF25800"/>
    </source>
</evidence>
<accession>A0ABW8KIJ0</accession>
<feature type="region of interest" description="Disordered" evidence="2">
    <location>
        <begin position="441"/>
        <end position="467"/>
    </location>
</feature>
<keyword evidence="1" id="KW-0175">Coiled coil</keyword>
<dbReference type="PANTHER" id="PTHR45725:SF18">
    <property type="entry name" value="ORC1-LIKE AAA ATPASE DOMAIN-CONTAINING PROTEIN"/>
    <property type="match status" value="1"/>
</dbReference>
<keyword evidence="3" id="KW-1133">Transmembrane helix</keyword>
<evidence type="ECO:0000256" key="1">
    <source>
        <dbReference type="SAM" id="Coils"/>
    </source>
</evidence>
<dbReference type="Gene3D" id="1.20.58.2200">
    <property type="match status" value="1"/>
</dbReference>
<evidence type="ECO:0000313" key="7">
    <source>
        <dbReference type="Proteomes" id="UP001620397"/>
    </source>
</evidence>
<dbReference type="Proteomes" id="UP001620397">
    <property type="component" value="Unassembled WGS sequence"/>
</dbReference>
<feature type="compositionally biased region" description="Low complexity" evidence="2">
    <location>
        <begin position="154"/>
        <end position="174"/>
    </location>
</feature>
<dbReference type="InterPro" id="IPR038440">
    <property type="entry name" value="FimV_C_sf"/>
</dbReference>
<organism evidence="6 7">
    <name type="scientific">Dyella agri</name>
    <dbReference type="NCBI Taxonomy" id="1926869"/>
    <lineage>
        <taxon>Bacteria</taxon>
        <taxon>Pseudomonadati</taxon>
        <taxon>Pseudomonadota</taxon>
        <taxon>Gammaproteobacteria</taxon>
        <taxon>Lysobacterales</taxon>
        <taxon>Rhodanobacteraceae</taxon>
        <taxon>Dyella</taxon>
    </lineage>
</organism>
<evidence type="ECO:0000256" key="3">
    <source>
        <dbReference type="SAM" id="Phobius"/>
    </source>
</evidence>
<dbReference type="EMBL" id="JADIKL010000008">
    <property type="protein sequence ID" value="MFK2931959.1"/>
    <property type="molecule type" value="Genomic_DNA"/>
</dbReference>
<evidence type="ECO:0000313" key="6">
    <source>
        <dbReference type="EMBL" id="MFK2931959.1"/>
    </source>
</evidence>
<sequence>MNRSLKLPLLVALTLGSGHALALDLGQVQVKSALGQPLLAEIPVQKATPAELQQLSVQLASGEEFARAGVSGGRPSIPLRFDVVDGANGHKVIRITSEAAVNDPFLDLLVEISGGTGKSVREYTILLDPPGSNPAPVASHTPAASHAASHEAKPAATASAPRPASHAGATHAAATEQVANGRFGPVARGQTLSAVAHQTAPAGVDVNQMLLALKQANPDAFYRDNINALKAGAVLRIPSKDEAAAVAIAAAAEEVRRQNGDWRNGTVSSSPVTVADAGTRAGTSSSPTAAAGSKGDHLALMPAKQGSKAAAAAAGAEQGNALRQDLLRSQETLASLQQQGADLKSRLKDLSDINNKNERLLALKDSEIAELQQKLAAARKASGQPVEPVHAAPAAAATAATATGASTAKPAEQPASVAPAAAATAGNQPVTAAAKPAAAPSAAATAPTTGQPAAAATPAKTTPIKPTAIKPAAPASEEPWYTQLWAQALGAIVLVLLLLGALLGRRRKAKPAVQAPKLAPSLADRFGDTPLVDSADDVDQNQLLDQLAEHPDDIGLHLELVSLYYGRRDVEHFEAAAEAMHAHVTDPHQEEWQDVLHMGEDLVPGHPLFAGHGGMSAEELEAHHGFDIDKYAAEPTTEPAAASAPAGPPPLPAHPVKVSEYNFNFDLTPGHESASSPKHADEVEPVVAHQAAEHHAADDDVTVLRSSASSWQFEEPEMHVHPAGHDIEPRDFSDDPVDTKLDLARAYLDMGDPEGARAMLEEVIHEGSQTQRDVAKRMIDDLH</sequence>
<feature type="region of interest" description="Disordered" evidence="2">
    <location>
        <begin position="261"/>
        <end position="295"/>
    </location>
</feature>
<keyword evidence="4" id="KW-0732">Signal</keyword>
<feature type="chain" id="PRO_5046560034" evidence="4">
    <location>
        <begin position="23"/>
        <end position="783"/>
    </location>
</feature>